<dbReference type="EMBL" id="MT521998">
    <property type="protein sequence ID" value="QLF84123.1"/>
    <property type="molecule type" value="Genomic_DNA"/>
</dbReference>
<dbReference type="GeneID" id="65127615"/>
<evidence type="ECO:0000256" key="1">
    <source>
        <dbReference type="SAM" id="Phobius"/>
    </source>
</evidence>
<organism evidence="2 3">
    <name type="scientific">Gordonia phage Jambalaya</name>
    <dbReference type="NCBI Taxonomy" id="2743985"/>
    <lineage>
        <taxon>Viruses</taxon>
        <taxon>Duplodnaviria</taxon>
        <taxon>Heunggongvirae</taxon>
        <taxon>Uroviricota</taxon>
        <taxon>Caudoviricetes</taxon>
        <taxon>Stackebrandtviridae</taxon>
        <taxon>Frickvirinae</taxon>
        <taxon>Wizardvirus</taxon>
        <taxon>Wizardvirus jambalaya</taxon>
    </lineage>
</organism>
<keyword evidence="1" id="KW-1133">Transmembrane helix</keyword>
<proteinExistence type="predicted"/>
<accession>A0A7D5FM11</accession>
<name>A0A7D5FM11_9CAUD</name>
<evidence type="ECO:0000313" key="3">
    <source>
        <dbReference type="Proteomes" id="UP000510658"/>
    </source>
</evidence>
<keyword evidence="1" id="KW-0472">Membrane</keyword>
<feature type="transmembrane region" description="Helical" evidence="1">
    <location>
        <begin position="6"/>
        <end position="28"/>
    </location>
</feature>
<sequence>MNWNEALETGLIATTIACVFATVILLIAAIDATRTGLRRCVAAATCTTVLAVVAAALAAGLATPPT</sequence>
<protein>
    <submittedName>
        <fullName evidence="2">Uncharacterized protein</fullName>
    </submittedName>
</protein>
<feature type="transmembrane region" description="Helical" evidence="1">
    <location>
        <begin position="40"/>
        <end position="62"/>
    </location>
</feature>
<dbReference type="RefSeq" id="YP_010109339.1">
    <property type="nucleotide sequence ID" value="NC_055857.1"/>
</dbReference>
<keyword evidence="3" id="KW-1185">Reference proteome</keyword>
<reference evidence="2 3" key="1">
    <citation type="submission" date="2020-05" db="EMBL/GenBank/DDBJ databases">
        <authorList>
            <person name="Bourett C.E."/>
            <person name="Perrotta M.C."/>
            <person name="Suriano S.G."/>
            <person name="Warburton E.J."/>
            <person name="Neely M.N."/>
            <person name="Molloy S.D."/>
            <person name="Garlena R.A."/>
            <person name="Russell D.A."/>
            <person name="Pope W.H."/>
            <person name="Jacobs-Sera D."/>
            <person name="Hatfull G.F."/>
        </authorList>
    </citation>
    <scope>NUCLEOTIDE SEQUENCE [LARGE SCALE GENOMIC DNA]</scope>
</reference>
<evidence type="ECO:0000313" key="2">
    <source>
        <dbReference type="EMBL" id="QLF84123.1"/>
    </source>
</evidence>
<keyword evidence="1" id="KW-0812">Transmembrane</keyword>
<dbReference type="KEGG" id="vg:65127615"/>
<gene>
    <name evidence="2" type="primary">77</name>
    <name evidence="2" type="ORF">SEA_JAMBALAYA_77</name>
</gene>
<dbReference type="Proteomes" id="UP000510658">
    <property type="component" value="Genome"/>
</dbReference>